<organism evidence="2 3">
    <name type="scientific">Microbotryum silenes-dioicae</name>
    <dbReference type="NCBI Taxonomy" id="796604"/>
    <lineage>
        <taxon>Eukaryota</taxon>
        <taxon>Fungi</taxon>
        <taxon>Dikarya</taxon>
        <taxon>Basidiomycota</taxon>
        <taxon>Pucciniomycotina</taxon>
        <taxon>Microbotryomycetes</taxon>
        <taxon>Microbotryales</taxon>
        <taxon>Microbotryaceae</taxon>
        <taxon>Microbotryum</taxon>
    </lineage>
</organism>
<gene>
    <name evidence="2" type="primary">BQ5605_C012g06764</name>
    <name evidence="2" type="ORF">BQ5605_C012G06764</name>
</gene>
<feature type="domain" description="Glycosyl transferase CAP10" evidence="1">
    <location>
        <begin position="148"/>
        <end position="378"/>
    </location>
</feature>
<dbReference type="Pfam" id="PF05686">
    <property type="entry name" value="Glyco_transf_90"/>
    <property type="match status" value="1"/>
</dbReference>
<dbReference type="Proteomes" id="UP000249464">
    <property type="component" value="Unassembled WGS sequence"/>
</dbReference>
<dbReference type="InterPro" id="IPR006598">
    <property type="entry name" value="CAP10"/>
</dbReference>
<dbReference type="SMART" id="SM00672">
    <property type="entry name" value="CAP10"/>
    <property type="match status" value="1"/>
</dbReference>
<sequence>MGEIDIECVLKKKERVNETKALDSIRNLLLLMEGILPMLPDLNLTATGHNSGYIVASTNMKAKHIEAAKAKRYLTEDQLMEFDDHKTLTDQWLHQPRPPSGWQTLCPRGSPIRNVSYIADRLAKNERKQITFIEDHKEAMNMCNHSEIQPLHRYTFWSGPRPALLFPLFAFATTTMHNDLLLPSLEQWEVPPGDDPSLAKKTNDKVVWRGTAFNLNLSDKTNREMSQRPRLIDDTNDTIGPMTAYTVPARELAADYFDFALFKSTHRFSPFMTREEQSVYKYTMDIDGNGWSGRLHTLMSSNSLVLKSTIRPEWYFERIQPWYHYIPVNVDYTDLFNIMAFFKGDIDGNGAHDQLAETMAAQSKEWAAAYWRWEDMQA</sequence>
<dbReference type="PANTHER" id="PTHR12203">
    <property type="entry name" value="KDEL LYS-ASP-GLU-LEU CONTAINING - RELATED"/>
    <property type="match status" value="1"/>
</dbReference>
<evidence type="ECO:0000313" key="3">
    <source>
        <dbReference type="Proteomes" id="UP000249464"/>
    </source>
</evidence>
<accession>A0A2X0LW33</accession>
<protein>
    <submittedName>
        <fullName evidence="2">BQ5605_C012g06764 protein</fullName>
    </submittedName>
</protein>
<dbReference type="PANTHER" id="PTHR12203:SF118">
    <property type="entry name" value="BETA-1,2-XYLOSYLTRANSFERASE 1"/>
    <property type="match status" value="1"/>
</dbReference>
<name>A0A2X0LW33_9BASI</name>
<evidence type="ECO:0000313" key="2">
    <source>
        <dbReference type="EMBL" id="SGY16116.1"/>
    </source>
</evidence>
<dbReference type="InterPro" id="IPR051091">
    <property type="entry name" value="O-Glucosyltr/Glycosyltrsf_90"/>
</dbReference>
<evidence type="ECO:0000259" key="1">
    <source>
        <dbReference type="SMART" id="SM00672"/>
    </source>
</evidence>
<dbReference type="AlphaFoldDB" id="A0A2X0LW33"/>
<keyword evidence="3" id="KW-1185">Reference proteome</keyword>
<reference evidence="2 3" key="1">
    <citation type="submission" date="2016-11" db="EMBL/GenBank/DDBJ databases">
        <authorList>
            <person name="Jaros S."/>
            <person name="Januszkiewicz K."/>
            <person name="Wedrychowicz H."/>
        </authorList>
    </citation>
    <scope>NUCLEOTIDE SEQUENCE [LARGE SCALE GENOMIC DNA]</scope>
</reference>
<proteinExistence type="predicted"/>
<dbReference type="EMBL" id="FQNC01000014">
    <property type="protein sequence ID" value="SGY16116.1"/>
    <property type="molecule type" value="Genomic_DNA"/>
</dbReference>